<dbReference type="PANTHER" id="PTHR35762">
    <property type="entry name" value="TRANSMEMBRANE PROTEIN"/>
    <property type="match status" value="1"/>
</dbReference>
<evidence type="ECO:0000256" key="1">
    <source>
        <dbReference type="SAM" id="MobiDB-lite"/>
    </source>
</evidence>
<evidence type="ECO:0000313" key="3">
    <source>
        <dbReference type="EMBL" id="GFZ17355.1"/>
    </source>
</evidence>
<accession>A0A7J0H2V4</accession>
<keyword evidence="2" id="KW-0812">Transmembrane</keyword>
<evidence type="ECO:0008006" key="5">
    <source>
        <dbReference type="Google" id="ProtNLM"/>
    </source>
</evidence>
<reference evidence="3 4" key="1">
    <citation type="submission" date="2019-07" db="EMBL/GenBank/DDBJ databases">
        <title>De Novo Assembly of kiwifruit Actinidia rufa.</title>
        <authorList>
            <person name="Sugita-Konishi S."/>
            <person name="Sato K."/>
            <person name="Mori E."/>
            <person name="Abe Y."/>
            <person name="Kisaki G."/>
            <person name="Hamano K."/>
            <person name="Suezawa K."/>
            <person name="Otani M."/>
            <person name="Fukuda T."/>
            <person name="Manabe T."/>
            <person name="Gomi K."/>
            <person name="Tabuchi M."/>
            <person name="Akimitsu K."/>
            <person name="Kataoka I."/>
        </authorList>
    </citation>
    <scope>NUCLEOTIDE SEQUENCE [LARGE SCALE GENOMIC DNA]</scope>
    <source>
        <strain evidence="4">cv. Fuchu</strain>
    </source>
</reference>
<protein>
    <recommendedName>
        <fullName evidence="5">DUF4408 domain-containing protein</fullName>
    </recommendedName>
</protein>
<gene>
    <name evidence="3" type="ORF">Acr_26g0006250</name>
</gene>
<keyword evidence="2" id="KW-1133">Transmembrane helix</keyword>
<proteinExistence type="predicted"/>
<feature type="compositionally biased region" description="Basic and acidic residues" evidence="1">
    <location>
        <begin position="127"/>
        <end position="142"/>
    </location>
</feature>
<comment type="caution">
    <text evidence="3">The sequence shown here is derived from an EMBL/GenBank/DDBJ whole genome shotgun (WGS) entry which is preliminary data.</text>
</comment>
<dbReference type="Proteomes" id="UP000585474">
    <property type="component" value="Unassembled WGS sequence"/>
</dbReference>
<feature type="transmembrane region" description="Helical" evidence="2">
    <location>
        <begin position="21"/>
        <end position="43"/>
    </location>
</feature>
<dbReference type="AlphaFoldDB" id="A0A7J0H2V4"/>
<dbReference type="OrthoDB" id="781735at2759"/>
<dbReference type="EMBL" id="BJWL01000026">
    <property type="protein sequence ID" value="GFZ17355.1"/>
    <property type="molecule type" value="Genomic_DNA"/>
</dbReference>
<keyword evidence="4" id="KW-1185">Reference proteome</keyword>
<organism evidence="3 4">
    <name type="scientific">Actinidia rufa</name>
    <dbReference type="NCBI Taxonomy" id="165716"/>
    <lineage>
        <taxon>Eukaryota</taxon>
        <taxon>Viridiplantae</taxon>
        <taxon>Streptophyta</taxon>
        <taxon>Embryophyta</taxon>
        <taxon>Tracheophyta</taxon>
        <taxon>Spermatophyta</taxon>
        <taxon>Magnoliopsida</taxon>
        <taxon>eudicotyledons</taxon>
        <taxon>Gunneridae</taxon>
        <taxon>Pentapetalae</taxon>
        <taxon>asterids</taxon>
        <taxon>Ericales</taxon>
        <taxon>Actinidiaceae</taxon>
        <taxon>Actinidia</taxon>
    </lineage>
</organism>
<dbReference type="PANTHER" id="PTHR35762:SF2">
    <property type="entry name" value="TRANSMEMBRANE PROTEIN"/>
    <property type="match status" value="1"/>
</dbReference>
<name>A0A7J0H2V4_9ERIC</name>
<keyword evidence="2" id="KW-0472">Membrane</keyword>
<sequence>MDPIKIVKTQAINKHKKQQLLVNNLLLYSLTTLTCSLFCFSPFWNPLLFSCIKVFLSVSLPQITSLFFTSKFFFIIGNLIVIFLVGESKIFSSCSFSDVYYDEYVSRKRNKEEAKFGKSIEERVDSNVASKSEEDKEGLIEEKLDEDEDGEGFGLPAEEINKRADDFISRVTKQRRLESYNHYICSRNE</sequence>
<evidence type="ECO:0000256" key="2">
    <source>
        <dbReference type="SAM" id="Phobius"/>
    </source>
</evidence>
<evidence type="ECO:0000313" key="4">
    <source>
        <dbReference type="Proteomes" id="UP000585474"/>
    </source>
</evidence>
<feature type="region of interest" description="Disordered" evidence="1">
    <location>
        <begin position="127"/>
        <end position="157"/>
    </location>
</feature>
<feature type="transmembrane region" description="Helical" evidence="2">
    <location>
        <begin position="63"/>
        <end position="85"/>
    </location>
</feature>